<organism evidence="3 4">
    <name type="scientific">Kocuria rosea subsp. polaris</name>
    <dbReference type="NCBI Taxonomy" id="136273"/>
    <lineage>
        <taxon>Bacteria</taxon>
        <taxon>Bacillati</taxon>
        <taxon>Actinomycetota</taxon>
        <taxon>Actinomycetes</taxon>
        <taxon>Micrococcales</taxon>
        <taxon>Micrococcaceae</taxon>
        <taxon>Kocuria</taxon>
    </lineage>
</organism>
<evidence type="ECO:0000313" key="4">
    <source>
        <dbReference type="Proteomes" id="UP000030466"/>
    </source>
</evidence>
<keyword evidence="1" id="KW-0812">Transmembrane</keyword>
<feature type="domain" description="Transglycosylase SLT" evidence="2">
    <location>
        <begin position="72"/>
        <end position="174"/>
    </location>
</feature>
<gene>
    <name evidence="3" type="ORF">GY22_07830</name>
</gene>
<reference evidence="3 4" key="1">
    <citation type="journal article" date="2003" name="Int. J. Syst. Evol. Microbiol.">
        <title>Kocuria polaris sp. nov., an orange-pigmented psychrophilic bacterium isolated from an Antarctic cyanobacterial mat sample.</title>
        <authorList>
            <person name="Reddy G.S."/>
            <person name="Prakash J.S."/>
            <person name="Prabahar V."/>
            <person name="Matsumoto G.I."/>
            <person name="Stackebrandt E."/>
            <person name="Shivaji S."/>
        </authorList>
    </citation>
    <scope>NUCLEOTIDE SEQUENCE [LARGE SCALE GENOMIC DNA]</scope>
    <source>
        <strain evidence="3 4">CMS 76or</strain>
    </source>
</reference>
<dbReference type="CDD" id="cd00254">
    <property type="entry name" value="LT-like"/>
    <property type="match status" value="1"/>
</dbReference>
<evidence type="ECO:0000259" key="2">
    <source>
        <dbReference type="Pfam" id="PF01464"/>
    </source>
</evidence>
<dbReference type="Gene3D" id="1.10.530.10">
    <property type="match status" value="1"/>
</dbReference>
<dbReference type="InterPro" id="IPR023346">
    <property type="entry name" value="Lysozyme-like_dom_sf"/>
</dbReference>
<name>A0A0A6VSI4_KOCRO</name>
<dbReference type="PANTHER" id="PTHR37423:SF2">
    <property type="entry name" value="MEMBRANE-BOUND LYTIC MUREIN TRANSGLYCOSYLASE C"/>
    <property type="match status" value="1"/>
</dbReference>
<evidence type="ECO:0000256" key="1">
    <source>
        <dbReference type="SAM" id="Phobius"/>
    </source>
</evidence>
<protein>
    <submittedName>
        <fullName evidence="3">Lytic transglycosylase</fullName>
    </submittedName>
</protein>
<feature type="transmembrane region" description="Helical" evidence="1">
    <location>
        <begin position="23"/>
        <end position="42"/>
    </location>
</feature>
<dbReference type="EMBL" id="JSUH01000006">
    <property type="protein sequence ID" value="KHD97621.1"/>
    <property type="molecule type" value="Genomic_DNA"/>
</dbReference>
<dbReference type="InterPro" id="IPR008258">
    <property type="entry name" value="Transglycosylase_SLT_dom_1"/>
</dbReference>
<keyword evidence="1" id="KW-1133">Transmembrane helix</keyword>
<accession>A0A0A6VSI4</accession>
<dbReference type="PANTHER" id="PTHR37423">
    <property type="entry name" value="SOLUBLE LYTIC MUREIN TRANSGLYCOSYLASE-RELATED"/>
    <property type="match status" value="1"/>
</dbReference>
<keyword evidence="4" id="KW-1185">Reference proteome</keyword>
<dbReference type="AlphaFoldDB" id="A0A0A6VSI4"/>
<comment type="caution">
    <text evidence="3">The sequence shown here is derived from an EMBL/GenBank/DDBJ whole genome shotgun (WGS) entry which is preliminary data.</text>
</comment>
<dbReference type="SUPFAM" id="SSF53955">
    <property type="entry name" value="Lysozyme-like"/>
    <property type="match status" value="1"/>
</dbReference>
<sequence>MATTVLDPARPGTEELAPRGSRWFLLASVVLLLIGTGGLFHANAPGCCGASLGEEPIRTAPVPEPWGDDVLAAAELSGLPPEIVAAQLDVESRWDPRAVSPAGAQGLAQFMPDTWKRYGRGDPFDPRAAIRAQGLYLKDLRRMVRGLAPASAREEIDLVLAAYNAGPTAVLRHGGIPPFAETRGYVAQIRELAATTYAGVGA</sequence>
<evidence type="ECO:0000313" key="3">
    <source>
        <dbReference type="EMBL" id="KHD97621.1"/>
    </source>
</evidence>
<proteinExistence type="predicted"/>
<dbReference type="OrthoDB" id="9815778at2"/>
<dbReference type="RefSeq" id="WP_035925826.1">
    <property type="nucleotide sequence ID" value="NZ_JSUH01000006.1"/>
</dbReference>
<dbReference type="Proteomes" id="UP000030466">
    <property type="component" value="Unassembled WGS sequence"/>
</dbReference>
<keyword evidence="1" id="KW-0472">Membrane</keyword>
<dbReference type="Pfam" id="PF01464">
    <property type="entry name" value="SLT"/>
    <property type="match status" value="1"/>
</dbReference>